<evidence type="ECO:0000256" key="2">
    <source>
        <dbReference type="ARBA" id="ARBA00022695"/>
    </source>
</evidence>
<evidence type="ECO:0000256" key="1">
    <source>
        <dbReference type="ARBA" id="ARBA00022679"/>
    </source>
</evidence>
<dbReference type="PANTHER" id="PTHR41694">
    <property type="entry name" value="ENDOGENOUS RETROVIRUS GROUP K MEMBER POL PROTEIN"/>
    <property type="match status" value="1"/>
</dbReference>
<evidence type="ECO:0000256" key="6">
    <source>
        <dbReference type="ARBA" id="ARBA00022918"/>
    </source>
</evidence>
<evidence type="ECO:0000256" key="3">
    <source>
        <dbReference type="ARBA" id="ARBA00022722"/>
    </source>
</evidence>
<dbReference type="GO" id="GO:0015074">
    <property type="term" value="P:DNA integration"/>
    <property type="evidence" value="ECO:0007669"/>
    <property type="project" value="InterPro"/>
</dbReference>
<dbReference type="InterPro" id="IPR012337">
    <property type="entry name" value="RNaseH-like_sf"/>
</dbReference>
<feature type="compositionally biased region" description="Basic and acidic residues" evidence="7">
    <location>
        <begin position="220"/>
        <end position="230"/>
    </location>
</feature>
<organism evidence="10 11">
    <name type="scientific">Anabarilius grahami</name>
    <name type="common">Kanglang fish</name>
    <name type="synonym">Barilius grahami</name>
    <dbReference type="NCBI Taxonomy" id="495550"/>
    <lineage>
        <taxon>Eukaryota</taxon>
        <taxon>Metazoa</taxon>
        <taxon>Chordata</taxon>
        <taxon>Craniata</taxon>
        <taxon>Vertebrata</taxon>
        <taxon>Euteleostomi</taxon>
        <taxon>Actinopterygii</taxon>
        <taxon>Neopterygii</taxon>
        <taxon>Teleostei</taxon>
        <taxon>Ostariophysi</taxon>
        <taxon>Cypriniformes</taxon>
        <taxon>Xenocyprididae</taxon>
        <taxon>Xenocypridinae</taxon>
        <taxon>Xenocypridinae incertae sedis</taxon>
        <taxon>Anabarilius</taxon>
    </lineage>
</organism>
<dbReference type="PROSITE" id="PS50994">
    <property type="entry name" value="INTEGRASE"/>
    <property type="match status" value="1"/>
</dbReference>
<name>A0A3N0YXU9_ANAGA</name>
<reference evidence="10 11" key="1">
    <citation type="submission" date="2018-10" db="EMBL/GenBank/DDBJ databases">
        <title>Genome assembly for a Yunnan-Guizhou Plateau 3E fish, Anabarilius grahami (Regan), and its evolutionary and genetic applications.</title>
        <authorList>
            <person name="Jiang W."/>
        </authorList>
    </citation>
    <scope>NUCLEOTIDE SEQUENCE [LARGE SCALE GENOMIC DNA]</scope>
    <source>
        <strain evidence="10">AG-KIZ</strain>
        <tissue evidence="10">Muscle</tissue>
    </source>
</reference>
<dbReference type="GO" id="GO:0003676">
    <property type="term" value="F:nucleic acid binding"/>
    <property type="evidence" value="ECO:0007669"/>
    <property type="project" value="InterPro"/>
</dbReference>
<keyword evidence="3" id="KW-0540">Nuclease</keyword>
<keyword evidence="2" id="KW-0548">Nucleotidyltransferase</keyword>
<dbReference type="Gene3D" id="2.30.30.850">
    <property type="match status" value="1"/>
</dbReference>
<sequence>MQGYKNVKEYSVVFTKALEMLKLSHTSQRFLNGSRNHYEQLSGSSRESGGKYTVSSAALNHTGVYVCRAEREKTAYKIPYSNTQLLWVTGVSPPVSLIISPSRTQHFRYVSLSLSCEDQSNSDGWTIRRYTERRGLEDCSSSRWGSQTGSTCTIRSTRITDTGVYWCQSESGEKYHPVNITVHSSHSDSQISVLNILSTGSLSISARDSRADLQMLQNERGSRPDEEDRRRVSRRVSRGTIGGRSLEGAGRSRGRDGAKRSPAGSEAKGSSCLGAADGRQTCGSTSQGFPGDGTGLETYGSDGTGGLAEHCPDERPLLHTAMYASTAQVGAILHNMQTQHMTAQRRSGYEAILLATKNLTIKPTASINPALLGILGMADMVDNATDHDCIIELTSSCSSRADLLDTPLDGGENIYIDGSCSKPSDGVYLCGYAVVSDTGEVIEAFALDYNSAQAAELVALIRACELMAGKRVTIYTDSKYAWGVVHNFAKTWEARDFKTADGKPIAHSNLIGQLTKAVQLPSEVAIVKVKGHAVGDDEQAVGNRNADEAAKEAAKAQIKSTFVVGNQSQVTMATHITNIPDIDIKILQSQPTQADLEHWGKHGCAPDKDGILRDEKGRIALPKLGLIILIRHYHGLSHTSCAKVVQVINQLYCIADVHKTAKLVLDACLTCAKVNQHRPVKHDALPHPQAPFQNVQIDFTHMPPIGNLKYLLVIVDRFSKWPEAFPCTKEDAKTVVKILSKEIIPRFGIPTTIESDNGTPFTSKVTQLLAKALSIDWRFHIPFHPQSSSNIERLHQTIKRRLTKACIDTGKKWPDLLPMVLTEIRMTPSSTTKLSPFEILMGRPFPTPWVKGRAGITSLGDLEVIQEDYVTSLIEKLNSICADVSLCLPLPSEKPTHPFVPGESVLIKSLKPTKVGEPRYLGPATVIAVTRTGVLTDYQPQWIHASRIKQCPPGEQASSNSE</sequence>
<dbReference type="SUPFAM" id="SSF48726">
    <property type="entry name" value="Immunoglobulin"/>
    <property type="match status" value="1"/>
</dbReference>
<dbReference type="Gene3D" id="3.30.420.10">
    <property type="entry name" value="Ribonuclease H-like superfamily/Ribonuclease H"/>
    <property type="match status" value="2"/>
</dbReference>
<dbReference type="Pfam" id="PF00665">
    <property type="entry name" value="rve"/>
    <property type="match status" value="1"/>
</dbReference>
<dbReference type="PROSITE" id="PS50879">
    <property type="entry name" value="RNASE_H_1"/>
    <property type="match status" value="1"/>
</dbReference>
<dbReference type="Proteomes" id="UP000281406">
    <property type="component" value="Unassembled WGS sequence"/>
</dbReference>
<evidence type="ECO:0000256" key="4">
    <source>
        <dbReference type="ARBA" id="ARBA00022759"/>
    </source>
</evidence>
<feature type="domain" description="RNase H type-1" evidence="8">
    <location>
        <begin position="408"/>
        <end position="555"/>
    </location>
</feature>
<dbReference type="InterPro" id="IPR036397">
    <property type="entry name" value="RNaseH_sf"/>
</dbReference>
<keyword evidence="11" id="KW-1185">Reference proteome</keyword>
<dbReference type="PANTHER" id="PTHR41694:SF5">
    <property type="entry name" value="RIBONUCLEASE H"/>
    <property type="match status" value="1"/>
</dbReference>
<protein>
    <submittedName>
        <fullName evidence="10">Transposon Tf2-9 polyprotein</fullName>
    </submittedName>
</protein>
<accession>A0A3N0YXU9</accession>
<comment type="caution">
    <text evidence="10">The sequence shown here is derived from an EMBL/GenBank/DDBJ whole genome shotgun (WGS) entry which is preliminary data.</text>
</comment>
<feature type="domain" description="Integrase catalytic" evidence="9">
    <location>
        <begin position="687"/>
        <end position="844"/>
    </location>
</feature>
<dbReference type="Gene3D" id="1.10.340.70">
    <property type="match status" value="1"/>
</dbReference>
<dbReference type="InterPro" id="IPR001584">
    <property type="entry name" value="Integrase_cat-core"/>
</dbReference>
<evidence type="ECO:0000313" key="10">
    <source>
        <dbReference type="EMBL" id="ROL51137.1"/>
    </source>
</evidence>
<dbReference type="InterPro" id="IPR036179">
    <property type="entry name" value="Ig-like_dom_sf"/>
</dbReference>
<keyword evidence="6" id="KW-0695">RNA-directed DNA polymerase</keyword>
<dbReference type="Pfam" id="PF00075">
    <property type="entry name" value="RNase_H"/>
    <property type="match status" value="1"/>
</dbReference>
<evidence type="ECO:0000256" key="5">
    <source>
        <dbReference type="ARBA" id="ARBA00022801"/>
    </source>
</evidence>
<dbReference type="OrthoDB" id="8947436at2759"/>
<keyword evidence="1" id="KW-0808">Transferase</keyword>
<keyword evidence="4" id="KW-0255">Endonuclease</keyword>
<dbReference type="EMBL" id="RJVU01019149">
    <property type="protein sequence ID" value="ROL51137.1"/>
    <property type="molecule type" value="Genomic_DNA"/>
</dbReference>
<evidence type="ECO:0000313" key="11">
    <source>
        <dbReference type="Proteomes" id="UP000281406"/>
    </source>
</evidence>
<evidence type="ECO:0000259" key="9">
    <source>
        <dbReference type="PROSITE" id="PS50994"/>
    </source>
</evidence>
<dbReference type="GO" id="GO:0004523">
    <property type="term" value="F:RNA-DNA hybrid ribonuclease activity"/>
    <property type="evidence" value="ECO:0007669"/>
    <property type="project" value="InterPro"/>
</dbReference>
<dbReference type="SUPFAM" id="SSF53098">
    <property type="entry name" value="Ribonuclease H-like"/>
    <property type="match status" value="2"/>
</dbReference>
<dbReference type="GO" id="GO:0003964">
    <property type="term" value="F:RNA-directed DNA polymerase activity"/>
    <property type="evidence" value="ECO:0007669"/>
    <property type="project" value="UniProtKB-KW"/>
</dbReference>
<evidence type="ECO:0000256" key="7">
    <source>
        <dbReference type="SAM" id="MobiDB-lite"/>
    </source>
</evidence>
<dbReference type="InterPro" id="IPR002156">
    <property type="entry name" value="RNaseH_domain"/>
</dbReference>
<dbReference type="InterPro" id="IPR013783">
    <property type="entry name" value="Ig-like_fold"/>
</dbReference>
<gene>
    <name evidence="10" type="ORF">DPX16_12046</name>
</gene>
<proteinExistence type="predicted"/>
<dbReference type="AlphaFoldDB" id="A0A3N0YXU9"/>
<feature type="region of interest" description="Disordered" evidence="7">
    <location>
        <begin position="215"/>
        <end position="311"/>
    </location>
</feature>
<evidence type="ECO:0000259" key="8">
    <source>
        <dbReference type="PROSITE" id="PS50879"/>
    </source>
</evidence>
<keyword evidence="5" id="KW-0378">Hydrolase</keyword>
<dbReference type="Gene3D" id="2.60.40.10">
    <property type="entry name" value="Immunoglobulins"/>
    <property type="match status" value="2"/>
</dbReference>